<evidence type="ECO:0000313" key="6">
    <source>
        <dbReference type="Proteomes" id="UP000051697"/>
    </source>
</evidence>
<dbReference type="KEGG" id="lol:LACOL_0064"/>
<proteinExistence type="inferred from homology"/>
<evidence type="ECO:0000256" key="1">
    <source>
        <dbReference type="ARBA" id="ARBA00011046"/>
    </source>
</evidence>
<evidence type="ECO:0000256" key="3">
    <source>
        <dbReference type="ARBA" id="ARBA00023125"/>
    </source>
</evidence>
<protein>
    <submittedName>
        <fullName evidence="5">Transcriptional regulator</fullName>
    </submittedName>
</protein>
<reference evidence="5 6" key="1">
    <citation type="journal article" date="2015" name="Genome Announc.">
        <title>Expanding the biotechnology potential of lactobacilli through comparative genomics of 213 strains and associated genera.</title>
        <authorList>
            <person name="Sun Z."/>
            <person name="Harris H.M."/>
            <person name="McCann A."/>
            <person name="Guo C."/>
            <person name="Argimon S."/>
            <person name="Zhang W."/>
            <person name="Yang X."/>
            <person name="Jeffery I.B."/>
            <person name="Cooney J.C."/>
            <person name="Kagawa T.F."/>
            <person name="Liu W."/>
            <person name="Song Y."/>
            <person name="Salvetti E."/>
            <person name="Wrobel A."/>
            <person name="Rasinkangas P."/>
            <person name="Parkhill J."/>
            <person name="Rea M.C."/>
            <person name="O'Sullivan O."/>
            <person name="Ritari J."/>
            <person name="Douillard F.P."/>
            <person name="Paul Ross R."/>
            <person name="Yang R."/>
            <person name="Briner A.E."/>
            <person name="Felis G.E."/>
            <person name="de Vos W.M."/>
            <person name="Barrangou R."/>
            <person name="Klaenhammer T.R."/>
            <person name="Caufield P.W."/>
            <person name="Cui Y."/>
            <person name="Zhang H."/>
            <person name="O'Toole P.W."/>
        </authorList>
    </citation>
    <scope>NUCLEOTIDE SEQUENCE [LARGE SCALE GENOMIC DNA]</scope>
    <source>
        <strain evidence="5 6">DSM 15707</strain>
    </source>
</reference>
<keyword evidence="6" id="KW-1185">Reference proteome</keyword>
<evidence type="ECO:0000256" key="4">
    <source>
        <dbReference type="ARBA" id="ARBA00023163"/>
    </source>
</evidence>
<dbReference type="Gene3D" id="1.10.10.10">
    <property type="entry name" value="Winged helix-like DNA-binding domain superfamily/Winged helix DNA-binding domain"/>
    <property type="match status" value="1"/>
</dbReference>
<dbReference type="Proteomes" id="UP000051697">
    <property type="component" value="Unassembled WGS sequence"/>
</dbReference>
<dbReference type="Pfam" id="PF03965">
    <property type="entry name" value="Penicillinase_R"/>
    <property type="match status" value="1"/>
</dbReference>
<comment type="caution">
    <text evidence="5">The sequence shown here is derived from an EMBL/GenBank/DDBJ whole genome shotgun (WGS) entry which is preliminary data.</text>
</comment>
<dbReference type="STRING" id="1423778.FC70_GL001241"/>
<keyword evidence="4" id="KW-0804">Transcription</keyword>
<evidence type="ECO:0000313" key="5">
    <source>
        <dbReference type="EMBL" id="KRL55639.1"/>
    </source>
</evidence>
<dbReference type="SUPFAM" id="SSF46785">
    <property type="entry name" value="Winged helix' DNA-binding domain"/>
    <property type="match status" value="1"/>
</dbReference>
<dbReference type="EMBL" id="AZFE01000031">
    <property type="protein sequence ID" value="KRL55639.1"/>
    <property type="molecule type" value="Genomic_DNA"/>
</dbReference>
<dbReference type="PIRSF" id="PIRSF019455">
    <property type="entry name" value="CopR_AtkY"/>
    <property type="match status" value="1"/>
</dbReference>
<dbReference type="AlphaFoldDB" id="A0A0R1RFH8"/>
<sequence>MTEIQTEKMTSAEWELMRIVWTLGHAGSREVIEIIQRKREWSESTIKTLLGRLVKKNLLATTKEGRNFVYHATIPEQTAMNDTVNDLFASLCNMKKGITIIELIKNSTLTKTDIESMQKVLEKKLSDAPDKVECDCVPGAAMNCK</sequence>
<dbReference type="GO" id="GO:0045892">
    <property type="term" value="P:negative regulation of DNA-templated transcription"/>
    <property type="evidence" value="ECO:0007669"/>
    <property type="project" value="InterPro"/>
</dbReference>
<organism evidence="5 6">
    <name type="scientific">Paucilactobacillus oligofermentans DSM 15707 = LMG 22743</name>
    <dbReference type="NCBI Taxonomy" id="1423778"/>
    <lineage>
        <taxon>Bacteria</taxon>
        <taxon>Bacillati</taxon>
        <taxon>Bacillota</taxon>
        <taxon>Bacilli</taxon>
        <taxon>Lactobacillales</taxon>
        <taxon>Lactobacillaceae</taxon>
        <taxon>Paucilactobacillus</taxon>
    </lineage>
</organism>
<dbReference type="InterPro" id="IPR036388">
    <property type="entry name" value="WH-like_DNA-bd_sf"/>
</dbReference>
<dbReference type="InterPro" id="IPR014071">
    <property type="entry name" value="Cu_transp_CopY/TcrY"/>
</dbReference>
<gene>
    <name evidence="5" type="ORF">FC70_GL001241</name>
</gene>
<dbReference type="InterPro" id="IPR005650">
    <property type="entry name" value="BlaI_family"/>
</dbReference>
<name>A0A0R1RFH8_9LACO</name>
<dbReference type="RefSeq" id="WP_057890169.1">
    <property type="nucleotide sequence ID" value="NZ_AZFE01000031.1"/>
</dbReference>
<evidence type="ECO:0000256" key="2">
    <source>
        <dbReference type="ARBA" id="ARBA00023015"/>
    </source>
</evidence>
<accession>A0A0R1RFH8</accession>
<dbReference type="OrthoDB" id="1849040at2"/>
<dbReference type="PATRIC" id="fig|1423778.4.peg.1276"/>
<dbReference type="InterPro" id="IPR036390">
    <property type="entry name" value="WH_DNA-bd_sf"/>
</dbReference>
<dbReference type="NCBIfam" id="TIGR02698">
    <property type="entry name" value="CopY_TcrY"/>
    <property type="match status" value="1"/>
</dbReference>
<dbReference type="GO" id="GO:0003677">
    <property type="term" value="F:DNA binding"/>
    <property type="evidence" value="ECO:0007669"/>
    <property type="project" value="UniProtKB-KW"/>
</dbReference>
<keyword evidence="3" id="KW-0238">DNA-binding</keyword>
<comment type="similarity">
    <text evidence="1">Belongs to the BlaI transcriptional regulatory family.</text>
</comment>
<keyword evidence="2" id="KW-0805">Transcription regulation</keyword>